<evidence type="ECO:0000256" key="2">
    <source>
        <dbReference type="ARBA" id="ARBA00023274"/>
    </source>
</evidence>
<name>A0ABS5BIG2_9MOLU</name>
<dbReference type="GO" id="GO:0005840">
    <property type="term" value="C:ribosome"/>
    <property type="evidence" value="ECO:0007669"/>
    <property type="project" value="UniProtKB-KW"/>
</dbReference>
<dbReference type="HAMAP" id="MF_00385">
    <property type="entry name" value="Ribosomal_bS16"/>
    <property type="match status" value="1"/>
</dbReference>
<keyword evidence="2 3" id="KW-0687">Ribonucleoprotein</keyword>
<evidence type="ECO:0000313" key="4">
    <source>
        <dbReference type="EMBL" id="MBP3059373.1"/>
    </source>
</evidence>
<dbReference type="PANTHER" id="PTHR12919">
    <property type="entry name" value="30S RIBOSOMAL PROTEIN S16"/>
    <property type="match status" value="1"/>
</dbReference>
<evidence type="ECO:0000313" key="5">
    <source>
        <dbReference type="Proteomes" id="UP001192346"/>
    </source>
</evidence>
<keyword evidence="1 3" id="KW-0689">Ribosomal protein</keyword>
<dbReference type="Pfam" id="PF00886">
    <property type="entry name" value="Ribosomal_S16"/>
    <property type="match status" value="1"/>
</dbReference>
<sequence length="82" mass="9586">MSVKMRLQLLGCHKRPFYRVTVMDSHNKRNGKFLDILGTYEPFNNKINIDCDRADKWLLLGAQPTDIVKNLLKKAKKLKNQN</sequence>
<dbReference type="RefSeq" id="WP_138108016.1">
    <property type="nucleotide sequence ID" value="NZ_VBRA02000008.1"/>
</dbReference>
<dbReference type="SUPFAM" id="SSF54565">
    <property type="entry name" value="Ribosomal protein S16"/>
    <property type="match status" value="1"/>
</dbReference>
<reference evidence="4" key="1">
    <citation type="submission" date="2019-10" db="EMBL/GenBank/DDBJ databases">
        <title>Whole Genome Sequencing and Characterization of Texas Phoenix Palm Decline Phytoplasma Belongs to Lethal Yellowing (16SrIV) Group.</title>
        <authorList>
            <person name="Bao M."/>
        </authorList>
    </citation>
    <scope>NUCLEOTIDE SEQUENCE [LARGE SCALE GENOMIC DNA]</scope>
    <source>
        <strain evidence="4">ACPD</strain>
    </source>
</reference>
<dbReference type="Gene3D" id="3.30.1320.10">
    <property type="match status" value="1"/>
</dbReference>
<proteinExistence type="inferred from homology"/>
<dbReference type="InterPro" id="IPR000307">
    <property type="entry name" value="Ribosomal_bS16"/>
</dbReference>
<dbReference type="InterPro" id="IPR023803">
    <property type="entry name" value="Ribosomal_bS16_dom_sf"/>
</dbReference>
<gene>
    <name evidence="3 4" type="primary">rpsP</name>
    <name evidence="4" type="ORF">FEF22_001035</name>
</gene>
<dbReference type="PANTHER" id="PTHR12919:SF20">
    <property type="entry name" value="SMALL RIBOSOMAL SUBUNIT PROTEIN BS16M"/>
    <property type="match status" value="1"/>
</dbReference>
<evidence type="ECO:0000256" key="3">
    <source>
        <dbReference type="HAMAP-Rule" id="MF_00385"/>
    </source>
</evidence>
<comment type="caution">
    <text evidence="4">The sequence shown here is derived from an EMBL/GenBank/DDBJ whole genome shotgun (WGS) entry which is preliminary data.</text>
</comment>
<keyword evidence="5" id="KW-1185">Reference proteome</keyword>
<dbReference type="Proteomes" id="UP001192346">
    <property type="component" value="Unassembled WGS sequence"/>
</dbReference>
<accession>A0ABS5BIG2</accession>
<dbReference type="NCBIfam" id="TIGR00002">
    <property type="entry name" value="S16"/>
    <property type="match status" value="1"/>
</dbReference>
<evidence type="ECO:0000256" key="1">
    <source>
        <dbReference type="ARBA" id="ARBA00022980"/>
    </source>
</evidence>
<protein>
    <recommendedName>
        <fullName evidence="3">Small ribosomal subunit protein bS16</fullName>
    </recommendedName>
</protein>
<comment type="similarity">
    <text evidence="3">Belongs to the bacterial ribosomal protein bS16 family.</text>
</comment>
<organism evidence="4 5">
    <name type="scientific">Texas Phoenix palm phytoplasma</name>
    <dbReference type="NCBI Taxonomy" id="176709"/>
    <lineage>
        <taxon>Bacteria</taxon>
        <taxon>Bacillati</taxon>
        <taxon>Mycoplasmatota</taxon>
        <taxon>Mollicutes</taxon>
        <taxon>Acholeplasmatales</taxon>
        <taxon>Acholeplasmataceae</taxon>
        <taxon>Candidatus Phytoplasma</taxon>
        <taxon>16SrIV (Coconut lethal yellows group)</taxon>
    </lineage>
</organism>
<dbReference type="EMBL" id="VBRA02000008">
    <property type="protein sequence ID" value="MBP3059373.1"/>
    <property type="molecule type" value="Genomic_DNA"/>
</dbReference>